<dbReference type="Gene3D" id="3.40.50.720">
    <property type="entry name" value="NAD(P)-binding Rossmann-like Domain"/>
    <property type="match status" value="1"/>
</dbReference>
<gene>
    <name evidence="8" type="ORF">BJ980_002748</name>
</gene>
<evidence type="ECO:0000256" key="5">
    <source>
        <dbReference type="ARBA" id="ARBA00022884"/>
    </source>
</evidence>
<keyword evidence="5" id="KW-0694">RNA-binding</keyword>
<keyword evidence="6" id="KW-0007">Acetylation</keyword>
<dbReference type="InterPro" id="IPR051603">
    <property type="entry name" value="Zinc-ADH_QOR/CCCR"/>
</dbReference>
<comment type="subcellular location">
    <subcellularLocation>
        <location evidence="1">Cytoplasm</location>
    </subcellularLocation>
</comment>
<evidence type="ECO:0000313" key="9">
    <source>
        <dbReference type="Proteomes" id="UP000540656"/>
    </source>
</evidence>
<dbReference type="AlphaFoldDB" id="A0A7Y9S5J5"/>
<evidence type="ECO:0000259" key="7">
    <source>
        <dbReference type="SMART" id="SM00829"/>
    </source>
</evidence>
<keyword evidence="4" id="KW-0521">NADP</keyword>
<dbReference type="SUPFAM" id="SSF50129">
    <property type="entry name" value="GroES-like"/>
    <property type="match status" value="1"/>
</dbReference>
<keyword evidence="3" id="KW-0963">Cytoplasm</keyword>
<dbReference type="SUPFAM" id="SSF51735">
    <property type="entry name" value="NAD(P)-binding Rossmann-fold domains"/>
    <property type="match status" value="1"/>
</dbReference>
<dbReference type="GO" id="GO:0016491">
    <property type="term" value="F:oxidoreductase activity"/>
    <property type="evidence" value="ECO:0007669"/>
    <property type="project" value="InterPro"/>
</dbReference>
<dbReference type="Gene3D" id="3.90.180.10">
    <property type="entry name" value="Medium-chain alcohol dehydrogenases, catalytic domain"/>
    <property type="match status" value="1"/>
</dbReference>
<evidence type="ECO:0000313" key="8">
    <source>
        <dbReference type="EMBL" id="NYG59825.1"/>
    </source>
</evidence>
<evidence type="ECO:0000256" key="2">
    <source>
        <dbReference type="ARBA" id="ARBA00011881"/>
    </source>
</evidence>
<comment type="caution">
    <text evidence="8">The sequence shown here is derived from an EMBL/GenBank/DDBJ whole genome shotgun (WGS) entry which is preliminary data.</text>
</comment>
<reference evidence="8 9" key="1">
    <citation type="submission" date="2020-07" db="EMBL/GenBank/DDBJ databases">
        <title>Sequencing the genomes of 1000 actinobacteria strains.</title>
        <authorList>
            <person name="Klenk H.-P."/>
        </authorList>
    </citation>
    <scope>NUCLEOTIDE SEQUENCE [LARGE SCALE GENOMIC DNA]</scope>
    <source>
        <strain evidence="8 9">DSM 23819</strain>
    </source>
</reference>
<evidence type="ECO:0000256" key="6">
    <source>
        <dbReference type="ARBA" id="ARBA00022990"/>
    </source>
</evidence>
<accession>A0A7Y9S5J5</accession>
<dbReference type="InterPro" id="IPR020843">
    <property type="entry name" value="ER"/>
</dbReference>
<dbReference type="GO" id="GO:0003723">
    <property type="term" value="F:RNA binding"/>
    <property type="evidence" value="ECO:0007669"/>
    <property type="project" value="UniProtKB-KW"/>
</dbReference>
<sequence length="305" mass="31419">MAQIVQFSRPGDADVLRVVEAPEPTPGPGEVVVEMRAIGVNPLEWKLRSGIRPLPGDGPWRLGSDGAGVVVNSAVPDWAPGDRVVISEASGVYATHVSVPSSCLDKLPSNWDFADGAALGVPVGTAYQVLTSLGLAKGETLLVHGGSGGVGQAAIQIARAMGAQVIATASPSNHARLTELGAVPLAYGEGLLERVRDAGTVDVVLDCAGTDEAISVSLAVAAPERIGTIVRGADASAFGIRAWLGGSPDPLTDEEKALRRAGVPYVLGLEGYSVEIDSRFDLLAVTEAHLHSEAGHVRGKIILIP</sequence>
<dbReference type="EMBL" id="JACCAA010000001">
    <property type="protein sequence ID" value="NYG59825.1"/>
    <property type="molecule type" value="Genomic_DNA"/>
</dbReference>
<dbReference type="InterPro" id="IPR013154">
    <property type="entry name" value="ADH-like_N"/>
</dbReference>
<dbReference type="RefSeq" id="WP_179502835.1">
    <property type="nucleotide sequence ID" value="NZ_JACCAA010000001.1"/>
</dbReference>
<dbReference type="Pfam" id="PF08240">
    <property type="entry name" value="ADH_N"/>
    <property type="match status" value="1"/>
</dbReference>
<dbReference type="Pfam" id="PF00107">
    <property type="entry name" value="ADH_zinc_N"/>
    <property type="match status" value="1"/>
</dbReference>
<comment type="subunit">
    <text evidence="2">Homotetramer.</text>
</comment>
<dbReference type="PROSITE" id="PS01162">
    <property type="entry name" value="QOR_ZETA_CRYSTAL"/>
    <property type="match status" value="1"/>
</dbReference>
<dbReference type="GO" id="GO:0008270">
    <property type="term" value="F:zinc ion binding"/>
    <property type="evidence" value="ECO:0007669"/>
    <property type="project" value="InterPro"/>
</dbReference>
<dbReference type="GO" id="GO:0005737">
    <property type="term" value="C:cytoplasm"/>
    <property type="evidence" value="ECO:0007669"/>
    <property type="project" value="UniProtKB-SubCell"/>
</dbReference>
<proteinExistence type="predicted"/>
<organism evidence="8 9">
    <name type="scientific">Nocardioides daedukensis</name>
    <dbReference type="NCBI Taxonomy" id="634462"/>
    <lineage>
        <taxon>Bacteria</taxon>
        <taxon>Bacillati</taxon>
        <taxon>Actinomycetota</taxon>
        <taxon>Actinomycetes</taxon>
        <taxon>Propionibacteriales</taxon>
        <taxon>Nocardioidaceae</taxon>
        <taxon>Nocardioides</taxon>
    </lineage>
</organism>
<dbReference type="CDD" id="cd05289">
    <property type="entry name" value="MDR_like_2"/>
    <property type="match status" value="1"/>
</dbReference>
<protein>
    <submittedName>
        <fullName evidence="8">Enoyl reductase</fullName>
    </submittedName>
</protein>
<dbReference type="SMART" id="SM00829">
    <property type="entry name" value="PKS_ER"/>
    <property type="match status" value="1"/>
</dbReference>
<dbReference type="InterPro" id="IPR036291">
    <property type="entry name" value="NAD(P)-bd_dom_sf"/>
</dbReference>
<name>A0A7Y9S5J5_9ACTN</name>
<evidence type="ECO:0000256" key="4">
    <source>
        <dbReference type="ARBA" id="ARBA00022857"/>
    </source>
</evidence>
<dbReference type="PANTHER" id="PTHR44154:SF1">
    <property type="entry name" value="QUINONE OXIDOREDUCTASE"/>
    <property type="match status" value="1"/>
</dbReference>
<evidence type="ECO:0000256" key="3">
    <source>
        <dbReference type="ARBA" id="ARBA00022490"/>
    </source>
</evidence>
<feature type="domain" description="Enoyl reductase (ER)" evidence="7">
    <location>
        <begin position="11"/>
        <end position="303"/>
    </location>
</feature>
<evidence type="ECO:0000256" key="1">
    <source>
        <dbReference type="ARBA" id="ARBA00004496"/>
    </source>
</evidence>
<keyword evidence="9" id="KW-1185">Reference proteome</keyword>
<dbReference type="InterPro" id="IPR002364">
    <property type="entry name" value="Quin_OxRdtase/zeta-crystal_CS"/>
</dbReference>
<dbReference type="Proteomes" id="UP000540656">
    <property type="component" value="Unassembled WGS sequence"/>
</dbReference>
<dbReference type="PANTHER" id="PTHR44154">
    <property type="entry name" value="QUINONE OXIDOREDUCTASE"/>
    <property type="match status" value="1"/>
</dbReference>
<dbReference type="InterPro" id="IPR011032">
    <property type="entry name" value="GroES-like_sf"/>
</dbReference>
<dbReference type="InterPro" id="IPR013149">
    <property type="entry name" value="ADH-like_C"/>
</dbReference>